<evidence type="ECO:0000313" key="2">
    <source>
        <dbReference type="EMBL" id="ETZ04517.1"/>
    </source>
</evidence>
<protein>
    <submittedName>
        <fullName evidence="2">DNA polymerase I</fullName>
    </submittedName>
</protein>
<name>A0A061JGX6_9PROT</name>
<dbReference type="GO" id="GO:0003676">
    <property type="term" value="F:nucleic acid binding"/>
    <property type="evidence" value="ECO:0007669"/>
    <property type="project" value="InterPro"/>
</dbReference>
<proteinExistence type="predicted"/>
<dbReference type="CDD" id="cd06142">
    <property type="entry name" value="RNaseD_exo"/>
    <property type="match status" value="1"/>
</dbReference>
<dbReference type="PANTHER" id="PTHR47649">
    <property type="entry name" value="RIBONUCLEASE D"/>
    <property type="match status" value="1"/>
</dbReference>
<dbReference type="InterPro" id="IPR012337">
    <property type="entry name" value="RNaseH-like_sf"/>
</dbReference>
<dbReference type="SMART" id="SM00474">
    <property type="entry name" value="35EXOc"/>
    <property type="match status" value="1"/>
</dbReference>
<dbReference type="InterPro" id="IPR036397">
    <property type="entry name" value="RNaseH_sf"/>
</dbReference>
<dbReference type="EMBL" id="ARPM03000186">
    <property type="protein sequence ID" value="ETZ04517.1"/>
    <property type="molecule type" value="Genomic_DNA"/>
</dbReference>
<dbReference type="Gene3D" id="3.30.420.10">
    <property type="entry name" value="Ribonuclease H-like superfamily/Ribonuclease H"/>
    <property type="match status" value="1"/>
</dbReference>
<accession>A0A061JGX6</accession>
<gene>
    <name evidence="2" type="ORF">K737_301069</name>
</gene>
<organism evidence="2 3">
    <name type="scientific">Holospora undulata HU1</name>
    <dbReference type="NCBI Taxonomy" id="1321371"/>
    <lineage>
        <taxon>Bacteria</taxon>
        <taxon>Pseudomonadati</taxon>
        <taxon>Pseudomonadota</taxon>
        <taxon>Alphaproteobacteria</taxon>
        <taxon>Holosporales</taxon>
        <taxon>Holosporaceae</taxon>
        <taxon>Holospora</taxon>
    </lineage>
</organism>
<dbReference type="SUPFAM" id="SSF53098">
    <property type="entry name" value="Ribonuclease H-like"/>
    <property type="match status" value="1"/>
</dbReference>
<evidence type="ECO:0000259" key="1">
    <source>
        <dbReference type="SMART" id="SM00474"/>
    </source>
</evidence>
<dbReference type="GO" id="GO:0006139">
    <property type="term" value="P:nucleobase-containing compound metabolic process"/>
    <property type="evidence" value="ECO:0007669"/>
    <property type="project" value="InterPro"/>
</dbReference>
<dbReference type="Proteomes" id="UP000026922">
    <property type="component" value="Unassembled WGS sequence"/>
</dbReference>
<comment type="caution">
    <text evidence="2">The sequence shown here is derived from an EMBL/GenBank/DDBJ whole genome shotgun (WGS) entry which is preliminary data.</text>
</comment>
<dbReference type="InterPro" id="IPR002562">
    <property type="entry name" value="3'-5'_exonuclease_dom"/>
</dbReference>
<dbReference type="RefSeq" id="WP_006294591.1">
    <property type="nucleotide sequence ID" value="NZ_ARPM03000186.1"/>
</dbReference>
<dbReference type="AlphaFoldDB" id="A0A061JGX6"/>
<dbReference type="Pfam" id="PF01612">
    <property type="entry name" value="DNA_pol_A_exo1"/>
    <property type="match status" value="1"/>
</dbReference>
<dbReference type="GO" id="GO:0008408">
    <property type="term" value="F:3'-5' exonuclease activity"/>
    <property type="evidence" value="ECO:0007669"/>
    <property type="project" value="InterPro"/>
</dbReference>
<feature type="domain" description="3'-5' exonuclease" evidence="1">
    <location>
        <begin position="22"/>
        <end position="190"/>
    </location>
</feature>
<reference evidence="2 3" key="1">
    <citation type="journal article" date="2013" name="Genome Announc.">
        <title>Draft Genome Sequence of Holospora undulata Strain HU1, a Micronucleus-Specific Symbiont of the Ciliate Paramecium caudatum.</title>
        <authorList>
            <person name="Dohra H."/>
            <person name="Suzuki H."/>
            <person name="Suzuki T."/>
            <person name="Tanaka K."/>
            <person name="Fujishima M."/>
        </authorList>
    </citation>
    <scope>NUCLEOTIDE SEQUENCE [LARGE SCALE GENOMIC DNA]</scope>
    <source>
        <strain evidence="2 3">HU1</strain>
    </source>
</reference>
<sequence>MTKSSSYDYPEKRPHKHKSIQVYEHDLPEHVLQAGIRLNRGVALDTEATGLKVTDRLCLVQLNFGDGVAHLIRIHRIPQPAPNLCQLLERKDVEKLMHYARFDMGILYRTWKVLPVGIYCTKVASRFARTYTERHGLKALCRELLGVEISKNEQSSYWGAAQLTEAQKHYAACDVMYLHELRVLLDEILEQEGRQSLAQAVYQFLPYRVMLDVAGFTEDIFSHMIPRPSE</sequence>
<dbReference type="InterPro" id="IPR051086">
    <property type="entry name" value="RNase_D-like"/>
</dbReference>
<evidence type="ECO:0000313" key="3">
    <source>
        <dbReference type="Proteomes" id="UP000026922"/>
    </source>
</evidence>
<keyword evidence="3" id="KW-1185">Reference proteome</keyword>
<dbReference type="PANTHER" id="PTHR47649:SF1">
    <property type="entry name" value="RIBONUCLEASE D"/>
    <property type="match status" value="1"/>
</dbReference>